<dbReference type="EMBL" id="LAZR01049390">
    <property type="protein sequence ID" value="KKK89762.1"/>
    <property type="molecule type" value="Genomic_DNA"/>
</dbReference>
<comment type="caution">
    <text evidence="2">The sequence shown here is derived from an EMBL/GenBank/DDBJ whole genome shotgun (WGS) entry which is preliminary data.</text>
</comment>
<evidence type="ECO:0000313" key="2">
    <source>
        <dbReference type="EMBL" id="KKK89762.1"/>
    </source>
</evidence>
<sequence>MAFTAEDRRKLDALYTSWFGEEGRGGYIDRVDSTTKSHYNLKRTVYVMIALLAGGGGITGLVLKVINGG</sequence>
<keyword evidence="1" id="KW-0812">Transmembrane</keyword>
<reference evidence="2" key="1">
    <citation type="journal article" date="2015" name="Nature">
        <title>Complex archaea that bridge the gap between prokaryotes and eukaryotes.</title>
        <authorList>
            <person name="Spang A."/>
            <person name="Saw J.H."/>
            <person name="Jorgensen S.L."/>
            <person name="Zaremba-Niedzwiedzka K."/>
            <person name="Martijn J."/>
            <person name="Lind A.E."/>
            <person name="van Eijk R."/>
            <person name="Schleper C."/>
            <person name="Guy L."/>
            <person name="Ettema T.J."/>
        </authorList>
    </citation>
    <scope>NUCLEOTIDE SEQUENCE</scope>
</reference>
<keyword evidence="1" id="KW-1133">Transmembrane helix</keyword>
<accession>A0A0F8Z7L3</accession>
<dbReference type="AlphaFoldDB" id="A0A0F8Z7L3"/>
<protein>
    <submittedName>
        <fullName evidence="2">Uncharacterized protein</fullName>
    </submittedName>
</protein>
<name>A0A0F8Z7L3_9ZZZZ</name>
<keyword evidence="1" id="KW-0472">Membrane</keyword>
<feature type="transmembrane region" description="Helical" evidence="1">
    <location>
        <begin position="45"/>
        <end position="66"/>
    </location>
</feature>
<gene>
    <name evidence="2" type="ORF">LCGC14_2729860</name>
</gene>
<organism evidence="2">
    <name type="scientific">marine sediment metagenome</name>
    <dbReference type="NCBI Taxonomy" id="412755"/>
    <lineage>
        <taxon>unclassified sequences</taxon>
        <taxon>metagenomes</taxon>
        <taxon>ecological metagenomes</taxon>
    </lineage>
</organism>
<evidence type="ECO:0000256" key="1">
    <source>
        <dbReference type="SAM" id="Phobius"/>
    </source>
</evidence>
<proteinExistence type="predicted"/>